<evidence type="ECO:0000313" key="2">
    <source>
        <dbReference type="EMBL" id="SMP96574.1"/>
    </source>
</evidence>
<dbReference type="EMBL" id="FXUO01000009">
    <property type="protein sequence ID" value="SMP96574.1"/>
    <property type="molecule type" value="Genomic_DNA"/>
</dbReference>
<accession>A0ABY1R685</accession>
<reference evidence="2 3" key="1">
    <citation type="submission" date="2017-05" db="EMBL/GenBank/DDBJ databases">
        <authorList>
            <person name="Varghese N."/>
            <person name="Submissions S."/>
        </authorList>
    </citation>
    <scope>NUCLEOTIDE SEQUENCE [LARGE SCALE GENOMIC DNA]</scope>
    <source>
        <strain evidence="2 3">DSM 18015</strain>
    </source>
</reference>
<name>A0ABY1R685_9FLAO</name>
<keyword evidence="1" id="KW-0812">Transmembrane</keyword>
<gene>
    <name evidence="2" type="ORF">SAMN05421679_109119</name>
</gene>
<feature type="transmembrane region" description="Helical" evidence="1">
    <location>
        <begin position="92"/>
        <end position="114"/>
    </location>
</feature>
<evidence type="ECO:0008006" key="4">
    <source>
        <dbReference type="Google" id="ProtNLM"/>
    </source>
</evidence>
<keyword evidence="3" id="KW-1185">Reference proteome</keyword>
<organism evidence="2 3">
    <name type="scientific">Epilithonimonas pallida</name>
    <dbReference type="NCBI Taxonomy" id="373671"/>
    <lineage>
        <taxon>Bacteria</taxon>
        <taxon>Pseudomonadati</taxon>
        <taxon>Bacteroidota</taxon>
        <taxon>Flavobacteriia</taxon>
        <taxon>Flavobacteriales</taxon>
        <taxon>Weeksellaceae</taxon>
        <taxon>Chryseobacterium group</taxon>
        <taxon>Epilithonimonas</taxon>
    </lineage>
</organism>
<keyword evidence="1" id="KW-0472">Membrane</keyword>
<dbReference type="Proteomes" id="UP001158050">
    <property type="component" value="Unassembled WGS sequence"/>
</dbReference>
<feature type="transmembrane region" description="Helical" evidence="1">
    <location>
        <begin position="7"/>
        <end position="24"/>
    </location>
</feature>
<sequence length="154" mass="17670">MKYNKLIFGSLFSLILGTLIYILFRSSSLKVFSWLDLLGINILECNIRKSALAVSYNIPDWVLLSLPDGLWLFSYVCLMLYIWKNTITVQNLFWIGIIPAIAIASEVAQCFGILQGTFDPMDLLLYILGGVLPLLIFKNSINYKLKFQHHEQKF</sequence>
<evidence type="ECO:0000313" key="3">
    <source>
        <dbReference type="Proteomes" id="UP001158050"/>
    </source>
</evidence>
<evidence type="ECO:0000256" key="1">
    <source>
        <dbReference type="SAM" id="Phobius"/>
    </source>
</evidence>
<comment type="caution">
    <text evidence="2">The sequence shown here is derived from an EMBL/GenBank/DDBJ whole genome shotgun (WGS) entry which is preliminary data.</text>
</comment>
<keyword evidence="1" id="KW-1133">Transmembrane helix</keyword>
<dbReference type="RefSeq" id="WP_283417892.1">
    <property type="nucleotide sequence ID" value="NZ_FXUO01000009.1"/>
</dbReference>
<feature type="transmembrane region" description="Helical" evidence="1">
    <location>
        <begin position="120"/>
        <end position="137"/>
    </location>
</feature>
<protein>
    <recommendedName>
        <fullName evidence="4">VanZ-like domain-containing protein</fullName>
    </recommendedName>
</protein>
<proteinExistence type="predicted"/>
<feature type="transmembrane region" description="Helical" evidence="1">
    <location>
        <begin position="61"/>
        <end position="83"/>
    </location>
</feature>